<keyword evidence="8 11" id="KW-0067">ATP-binding</keyword>
<accession>A0A7X1KSA4</accession>
<evidence type="ECO:0000256" key="4">
    <source>
        <dbReference type="ARBA" id="ARBA00022705"/>
    </source>
</evidence>
<feature type="compositionally biased region" description="Acidic residues" evidence="12">
    <location>
        <begin position="596"/>
        <end position="607"/>
    </location>
</feature>
<dbReference type="Pfam" id="PF12170">
    <property type="entry name" value="DNA_pol3_tau_5"/>
    <property type="match status" value="1"/>
</dbReference>
<dbReference type="InterPro" id="IPR027417">
    <property type="entry name" value="P-loop_NTPase"/>
</dbReference>
<evidence type="ECO:0000256" key="3">
    <source>
        <dbReference type="ARBA" id="ARBA00022695"/>
    </source>
</evidence>
<dbReference type="NCBIfam" id="NF004046">
    <property type="entry name" value="PRK05563.1"/>
    <property type="match status" value="1"/>
</dbReference>
<dbReference type="Gene3D" id="1.20.272.10">
    <property type="match status" value="1"/>
</dbReference>
<dbReference type="EMBL" id="JACMYH010000001">
    <property type="protein sequence ID" value="MBC2677536.1"/>
    <property type="molecule type" value="Genomic_DNA"/>
</dbReference>
<dbReference type="PRINTS" id="PR00300">
    <property type="entry name" value="CLPPROTEASEA"/>
</dbReference>
<dbReference type="PANTHER" id="PTHR11669">
    <property type="entry name" value="REPLICATION FACTOR C / DNA POLYMERASE III GAMMA-TAU SUBUNIT"/>
    <property type="match status" value="1"/>
</dbReference>
<dbReference type="GO" id="GO:0009360">
    <property type="term" value="C:DNA polymerase III complex"/>
    <property type="evidence" value="ECO:0007669"/>
    <property type="project" value="InterPro"/>
</dbReference>
<dbReference type="InterPro" id="IPR008921">
    <property type="entry name" value="DNA_pol3_clamp-load_cplx_C"/>
</dbReference>
<dbReference type="InterPro" id="IPR045085">
    <property type="entry name" value="HLD_clamp_pol_III_gamma_tau"/>
</dbReference>
<dbReference type="Pfam" id="PF12169">
    <property type="entry name" value="DNA_pol3_gamma3"/>
    <property type="match status" value="1"/>
</dbReference>
<comment type="catalytic activity">
    <reaction evidence="10 11">
        <text>DNA(n) + a 2'-deoxyribonucleoside 5'-triphosphate = DNA(n+1) + diphosphate</text>
        <dbReference type="Rhea" id="RHEA:22508"/>
        <dbReference type="Rhea" id="RHEA-COMP:17339"/>
        <dbReference type="Rhea" id="RHEA-COMP:17340"/>
        <dbReference type="ChEBI" id="CHEBI:33019"/>
        <dbReference type="ChEBI" id="CHEBI:61560"/>
        <dbReference type="ChEBI" id="CHEBI:173112"/>
        <dbReference type="EC" id="2.7.7.7"/>
    </reaction>
</comment>
<dbReference type="FunFam" id="1.10.8.60:FF:000013">
    <property type="entry name" value="DNA polymerase III subunit gamma/tau"/>
    <property type="match status" value="1"/>
</dbReference>
<evidence type="ECO:0000256" key="2">
    <source>
        <dbReference type="ARBA" id="ARBA00022679"/>
    </source>
</evidence>
<feature type="domain" description="AAA+ ATPase" evidence="13">
    <location>
        <begin position="37"/>
        <end position="179"/>
    </location>
</feature>
<dbReference type="Gene3D" id="3.40.50.300">
    <property type="entry name" value="P-loop containing nucleotide triphosphate hydrolases"/>
    <property type="match status" value="1"/>
</dbReference>
<dbReference type="CDD" id="cd18137">
    <property type="entry name" value="HLD_clamp_pol_III_gamma_tau"/>
    <property type="match status" value="1"/>
</dbReference>
<keyword evidence="7" id="KW-0862">Zinc</keyword>
<reference evidence="14 15" key="1">
    <citation type="submission" date="2020-08" db="EMBL/GenBank/DDBJ databases">
        <title>Pseudomonas sp. nov.</title>
        <authorList>
            <person name="Gieschler S."/>
            <person name="Fiedler G."/>
            <person name="Brinks E."/>
            <person name="Boehnlein C."/>
            <person name="Franz C.M.A.P."/>
            <person name="Kabisch J."/>
        </authorList>
    </citation>
    <scope>NUCLEOTIDE SEQUENCE [LARGE SCALE GENOMIC DNA]</scope>
    <source>
        <strain evidence="14 15">MBT-2</strain>
    </source>
</reference>
<keyword evidence="6 11" id="KW-0547">Nucleotide-binding</keyword>
<evidence type="ECO:0000313" key="14">
    <source>
        <dbReference type="EMBL" id="MBC2677536.1"/>
    </source>
</evidence>
<keyword evidence="2 11" id="KW-0808">Transferase</keyword>
<comment type="subunit">
    <text evidence="11">DNA polymerase III contains a core (composed of alpha, epsilon and theta chains) that associates with a tau subunit. This core dimerizes to form the POLIII' complex. PolIII' associates with the gamma complex (composed of gamma, delta, delta', psi and chi chains) and with the beta chain to form the complete DNA polymerase III complex.</text>
</comment>
<dbReference type="GO" id="GO:0003887">
    <property type="term" value="F:DNA-directed DNA polymerase activity"/>
    <property type="evidence" value="ECO:0007669"/>
    <property type="project" value="UniProtKB-KW"/>
</dbReference>
<dbReference type="SUPFAM" id="SSF52540">
    <property type="entry name" value="P-loop containing nucleoside triphosphate hydrolases"/>
    <property type="match status" value="1"/>
</dbReference>
<keyword evidence="5" id="KW-0479">Metal-binding</keyword>
<evidence type="ECO:0000256" key="11">
    <source>
        <dbReference type="RuleBase" id="RU364063"/>
    </source>
</evidence>
<dbReference type="NCBIfam" id="TIGR02397">
    <property type="entry name" value="dnaX_nterm"/>
    <property type="match status" value="1"/>
</dbReference>
<dbReference type="Pfam" id="PF13177">
    <property type="entry name" value="DNA_pol3_delta2"/>
    <property type="match status" value="1"/>
</dbReference>
<evidence type="ECO:0000313" key="15">
    <source>
        <dbReference type="Proteomes" id="UP000546173"/>
    </source>
</evidence>
<dbReference type="RefSeq" id="WP_185793513.1">
    <property type="nucleotide sequence ID" value="NZ_JACMYH010000001.1"/>
</dbReference>
<name>A0A7X1KSA4_9PSED</name>
<comment type="similarity">
    <text evidence="1 11">Belongs to the DnaX/STICHEL family.</text>
</comment>
<dbReference type="InterPro" id="IPR012763">
    <property type="entry name" value="DNA_pol_III_sug/sutau_N"/>
</dbReference>
<organism evidence="14 15">
    <name type="scientific">Pseudomonas baltica</name>
    <dbReference type="NCBI Taxonomy" id="2762576"/>
    <lineage>
        <taxon>Bacteria</taxon>
        <taxon>Pseudomonadati</taxon>
        <taxon>Pseudomonadota</taxon>
        <taxon>Gammaproteobacteria</taxon>
        <taxon>Pseudomonadales</taxon>
        <taxon>Pseudomonadaceae</taxon>
        <taxon>Pseudomonas</taxon>
    </lineage>
</organism>
<dbReference type="InterPro" id="IPR050238">
    <property type="entry name" value="DNA_Rep/Repair_Clamp_Loader"/>
</dbReference>
<evidence type="ECO:0000256" key="12">
    <source>
        <dbReference type="SAM" id="MobiDB-lite"/>
    </source>
</evidence>
<dbReference type="SUPFAM" id="SSF48019">
    <property type="entry name" value="post-AAA+ oligomerization domain-like"/>
    <property type="match status" value="1"/>
</dbReference>
<evidence type="ECO:0000256" key="10">
    <source>
        <dbReference type="ARBA" id="ARBA00049244"/>
    </source>
</evidence>
<dbReference type="InterPro" id="IPR022754">
    <property type="entry name" value="DNA_pol_III_gamma-3"/>
</dbReference>
<dbReference type="GO" id="GO:0046872">
    <property type="term" value="F:metal ion binding"/>
    <property type="evidence" value="ECO:0007669"/>
    <property type="project" value="UniProtKB-KW"/>
</dbReference>
<keyword evidence="15" id="KW-1185">Reference proteome</keyword>
<evidence type="ECO:0000256" key="8">
    <source>
        <dbReference type="ARBA" id="ARBA00022840"/>
    </source>
</evidence>
<dbReference type="FunFam" id="1.20.272.10:FF:000003">
    <property type="entry name" value="DNA polymerase III subunit gamma/tau"/>
    <property type="match status" value="1"/>
</dbReference>
<dbReference type="EC" id="2.7.7.7" evidence="11"/>
<dbReference type="FunFam" id="3.40.50.300:FF:000014">
    <property type="entry name" value="DNA polymerase III subunit gamma/tau"/>
    <property type="match status" value="1"/>
</dbReference>
<dbReference type="SMART" id="SM00382">
    <property type="entry name" value="AAA"/>
    <property type="match status" value="1"/>
</dbReference>
<dbReference type="CDD" id="cd00009">
    <property type="entry name" value="AAA"/>
    <property type="match status" value="1"/>
</dbReference>
<comment type="function">
    <text evidence="11">DNA polymerase III is a complex, multichain enzyme responsible for most of the replicative synthesis in bacteria. This DNA polymerase also exhibits 3' to 5' exonuclease activity.</text>
</comment>
<keyword evidence="3 11" id="KW-0548">Nucleotidyltransferase</keyword>
<sequence length="780" mass="84128">MSYQVLARKWRPRSFREMVGQTHVLKALINALDNQRLHHAYLFTGTRGVGKTTIARIIAKCLNCETGITSTPCGECSVCREIDEGRFVDLIEIDAASRTKVEDTRELLDNVQYAPSRGRFKVYLIDEVHMLSTHSFNALLKTLEEPPPYVKFILATTDPQKLPATILSRCLQFSLKNMTPERVVEHLSHVLGVENVPFEDDALWLLGRAADGSMRDAMSLTDQAIAFGEGKVLAADVRAMLGTLDHGQVYGVLEALLEGDARGVLEAVRHLAEQGPDWNGVLAEILNVLHRVAIAQALPEAVDNGQGDRERVLALAQALPAEDVQFYYQMGLIGRRDLPLAPELRGGFEMVLLRMLAFRPAGSSDGPSQPLKTVGISAATVDSTHSVAAPTPVGAVSGREGPVADTQADRVAPFAATDRSYEMPAPSNPPVGAVSGREGPVADTQADRVAPFAATDRSYEMPAPSNPPVGAVSGREGPTADTQTDRDAPFAATDRSYEMPAPSNPPVGAVTGREESPAHSQAAPDPVIDLPWNDPVAPATAPTQEPILDVVAEQPALTPMPAPTPASAVPDAPETQTAPPADDAEPADYTPAGMDRDDEPPLDEDYYAPETDGAAYSYLDELASETVHDTPVEAEPEVLPAAQPASGLALQWLELFPKLPISGMTGSIAANCTLIAVEGDDWLLHLDPAHSALFNSTQQRRLNDALNQYHQRTLNLTIELIRPEQETPAQAAARWRANRQADAEQSIQQDPYVQQMLQQFGAIIRDDTIEPVEAVAGPTR</sequence>
<dbReference type="Pfam" id="PF22608">
    <property type="entry name" value="DNAX_ATPase_lid"/>
    <property type="match status" value="1"/>
</dbReference>
<dbReference type="InterPro" id="IPR003593">
    <property type="entry name" value="AAA+_ATPase"/>
</dbReference>
<evidence type="ECO:0000259" key="13">
    <source>
        <dbReference type="SMART" id="SM00382"/>
    </source>
</evidence>
<feature type="region of interest" description="Disordered" evidence="12">
    <location>
        <begin position="388"/>
        <end position="541"/>
    </location>
</feature>
<keyword evidence="4 11" id="KW-0235">DNA replication</keyword>
<evidence type="ECO:0000256" key="6">
    <source>
        <dbReference type="ARBA" id="ARBA00022741"/>
    </source>
</evidence>
<dbReference type="NCBIfam" id="NF005942">
    <property type="entry name" value="PRK07994.1"/>
    <property type="match status" value="1"/>
</dbReference>
<dbReference type="InterPro" id="IPR001270">
    <property type="entry name" value="ClpA/B"/>
</dbReference>
<dbReference type="Gene3D" id="1.10.8.60">
    <property type="match status" value="1"/>
</dbReference>
<gene>
    <name evidence="11 14" type="primary">dnaX</name>
    <name evidence="14" type="ORF">H7993_03945</name>
</gene>
<dbReference type="AlphaFoldDB" id="A0A7X1KSA4"/>
<dbReference type="GO" id="GO:0006261">
    <property type="term" value="P:DNA-templated DNA replication"/>
    <property type="evidence" value="ECO:0007669"/>
    <property type="project" value="TreeGrafter"/>
</dbReference>
<dbReference type="GO" id="GO:0005524">
    <property type="term" value="F:ATP binding"/>
    <property type="evidence" value="ECO:0007669"/>
    <property type="project" value="UniProtKB-KW"/>
</dbReference>
<protein>
    <recommendedName>
        <fullName evidence="11">DNA polymerase III subunit gamma/tau</fullName>
        <ecNumber evidence="11">2.7.7.7</ecNumber>
    </recommendedName>
</protein>
<evidence type="ECO:0000256" key="9">
    <source>
        <dbReference type="ARBA" id="ARBA00022932"/>
    </source>
</evidence>
<evidence type="ECO:0000256" key="1">
    <source>
        <dbReference type="ARBA" id="ARBA00006360"/>
    </source>
</evidence>
<dbReference type="InterPro" id="IPR021029">
    <property type="entry name" value="DNA_pol_III_tau_dom-5"/>
</dbReference>
<dbReference type="PANTHER" id="PTHR11669:SF0">
    <property type="entry name" value="PROTEIN STICHEL-LIKE 2"/>
    <property type="match status" value="1"/>
</dbReference>
<proteinExistence type="inferred from homology"/>
<dbReference type="GO" id="GO:0003677">
    <property type="term" value="F:DNA binding"/>
    <property type="evidence" value="ECO:0007669"/>
    <property type="project" value="InterPro"/>
</dbReference>
<dbReference type="Proteomes" id="UP000546173">
    <property type="component" value="Unassembled WGS sequence"/>
</dbReference>
<feature type="region of interest" description="Disordered" evidence="12">
    <location>
        <begin position="557"/>
        <end position="609"/>
    </location>
</feature>
<dbReference type="Gene3D" id="3.30.300.150">
    <property type="entry name" value="DNA polymerase III, tau subunit, domain V"/>
    <property type="match status" value="1"/>
</dbReference>
<dbReference type="InterPro" id="IPR038249">
    <property type="entry name" value="PolIII_tau_V_sf"/>
</dbReference>
<evidence type="ECO:0000256" key="5">
    <source>
        <dbReference type="ARBA" id="ARBA00022723"/>
    </source>
</evidence>
<comment type="caution">
    <text evidence="14">The sequence shown here is derived from an EMBL/GenBank/DDBJ whole genome shotgun (WGS) entry which is preliminary data.</text>
</comment>
<feature type="compositionally biased region" description="Low complexity" evidence="12">
    <location>
        <begin position="565"/>
        <end position="592"/>
    </location>
</feature>
<keyword evidence="9 11" id="KW-0239">DNA-directed DNA polymerase</keyword>
<evidence type="ECO:0000256" key="7">
    <source>
        <dbReference type="ARBA" id="ARBA00022833"/>
    </source>
</evidence>